<dbReference type="Proteomes" id="UP000504631">
    <property type="component" value="Unplaced"/>
</dbReference>
<keyword evidence="5" id="KW-1133">Transmembrane helix</keyword>
<evidence type="ECO:0000256" key="7">
    <source>
        <dbReference type="ARBA" id="ARBA00023136"/>
    </source>
</evidence>
<organism evidence="9 10">
    <name type="scientific">Bombus vosnesenskii</name>
    <dbReference type="NCBI Taxonomy" id="207650"/>
    <lineage>
        <taxon>Eukaryota</taxon>
        <taxon>Metazoa</taxon>
        <taxon>Ecdysozoa</taxon>
        <taxon>Arthropoda</taxon>
        <taxon>Hexapoda</taxon>
        <taxon>Insecta</taxon>
        <taxon>Pterygota</taxon>
        <taxon>Neoptera</taxon>
        <taxon>Endopterygota</taxon>
        <taxon>Hymenoptera</taxon>
        <taxon>Apocrita</taxon>
        <taxon>Aculeata</taxon>
        <taxon>Apoidea</taxon>
        <taxon>Anthophila</taxon>
        <taxon>Apidae</taxon>
        <taxon>Bombus</taxon>
        <taxon>Pyrobombus</taxon>
    </lineage>
</organism>
<sequence>MGNWQMEVGRMMSYILFPIGIYYYLNQADSIEEWVQNEMKKFEPMSKEQHAELINFIEECNKKRQLKLIAEIEAQYQED</sequence>
<comment type="subcellular location">
    <subcellularLocation>
        <location evidence="1">Membrane</location>
        <topology evidence="1">Single-pass membrane protein</topology>
    </subcellularLocation>
    <subcellularLocation>
        <location evidence="2">Mitochondrion membrane</location>
    </subcellularLocation>
</comment>
<dbReference type="PANTHER" id="PTHR33968:SF1">
    <property type="entry name" value="PROTEIN PET100 HOMOLOG, MITOCHONDRIAL"/>
    <property type="match status" value="1"/>
</dbReference>
<accession>A0A6J3KP96</accession>
<reference evidence="10" key="1">
    <citation type="submission" date="2025-08" db="UniProtKB">
        <authorList>
            <consortium name="RefSeq"/>
        </authorList>
    </citation>
    <scope>IDENTIFICATION</scope>
    <source>
        <tissue evidence="10">Muscle</tissue>
    </source>
</reference>
<evidence type="ECO:0000256" key="6">
    <source>
        <dbReference type="ARBA" id="ARBA00023128"/>
    </source>
</evidence>
<keyword evidence="9" id="KW-1185">Reference proteome</keyword>
<evidence type="ECO:0000256" key="8">
    <source>
        <dbReference type="ARBA" id="ARBA00038077"/>
    </source>
</evidence>
<gene>
    <name evidence="10" type="primary">LOC117235741</name>
</gene>
<evidence type="ECO:0000256" key="5">
    <source>
        <dbReference type="ARBA" id="ARBA00022989"/>
    </source>
</evidence>
<dbReference type="RefSeq" id="XP_033353951.1">
    <property type="nucleotide sequence ID" value="XM_033498060.1"/>
</dbReference>
<keyword evidence="6" id="KW-0496">Mitochondrion</keyword>
<keyword evidence="3" id="KW-0812">Transmembrane</keyword>
<evidence type="ECO:0000313" key="10">
    <source>
        <dbReference type="RefSeq" id="XP_033353951.1"/>
    </source>
</evidence>
<dbReference type="GO" id="GO:0033617">
    <property type="term" value="P:mitochondrial respiratory chain complex IV assembly"/>
    <property type="evidence" value="ECO:0007669"/>
    <property type="project" value="InterPro"/>
</dbReference>
<dbReference type="Pfam" id="PF09803">
    <property type="entry name" value="Pet100"/>
    <property type="match status" value="1"/>
</dbReference>
<keyword evidence="4" id="KW-0809">Transit peptide</keyword>
<evidence type="ECO:0000313" key="9">
    <source>
        <dbReference type="Proteomes" id="UP000504631"/>
    </source>
</evidence>
<protein>
    <submittedName>
        <fullName evidence="10">Uncharacterized protein LOC117235741</fullName>
    </submittedName>
</protein>
<dbReference type="KEGG" id="bvk:117235741"/>
<evidence type="ECO:0000256" key="1">
    <source>
        <dbReference type="ARBA" id="ARBA00004167"/>
    </source>
</evidence>
<proteinExistence type="inferred from homology"/>
<dbReference type="AlphaFoldDB" id="A0A6J3KP96"/>
<comment type="similarity">
    <text evidence="8">Belongs to the PET100 family.</text>
</comment>
<dbReference type="GeneID" id="117235741"/>
<name>A0A6J3KP96_9HYME</name>
<dbReference type="InterPro" id="IPR018625">
    <property type="entry name" value="Pet100"/>
</dbReference>
<evidence type="ECO:0000256" key="4">
    <source>
        <dbReference type="ARBA" id="ARBA00022946"/>
    </source>
</evidence>
<evidence type="ECO:0000256" key="2">
    <source>
        <dbReference type="ARBA" id="ARBA00004325"/>
    </source>
</evidence>
<evidence type="ECO:0000256" key="3">
    <source>
        <dbReference type="ARBA" id="ARBA00022692"/>
    </source>
</evidence>
<dbReference type="PANTHER" id="PTHR33968">
    <property type="entry name" value="PROTEIN PET100 HOMOLOG, MITOCHONDRIAL"/>
    <property type="match status" value="1"/>
</dbReference>
<dbReference type="GO" id="GO:0051082">
    <property type="term" value="F:unfolded protein binding"/>
    <property type="evidence" value="ECO:0007669"/>
    <property type="project" value="TreeGrafter"/>
</dbReference>
<keyword evidence="7" id="KW-0472">Membrane</keyword>
<dbReference type="GO" id="GO:0005743">
    <property type="term" value="C:mitochondrial inner membrane"/>
    <property type="evidence" value="ECO:0007669"/>
    <property type="project" value="TreeGrafter"/>
</dbReference>